<evidence type="ECO:0000259" key="2">
    <source>
        <dbReference type="Pfam" id="PF08620"/>
    </source>
</evidence>
<evidence type="ECO:0000259" key="3">
    <source>
        <dbReference type="Pfam" id="PF25766"/>
    </source>
</evidence>
<evidence type="ECO:0000313" key="4">
    <source>
        <dbReference type="EMBL" id="EUC63178.1"/>
    </source>
</evidence>
<feature type="compositionally biased region" description="Basic and acidic residues" evidence="1">
    <location>
        <begin position="131"/>
        <end position="140"/>
    </location>
</feature>
<feature type="compositionally biased region" description="Polar residues" evidence="1">
    <location>
        <begin position="293"/>
        <end position="327"/>
    </location>
</feature>
<dbReference type="InterPro" id="IPR013929">
    <property type="entry name" value="RPAP1_C"/>
</dbReference>
<feature type="domain" description="RPAP1/MINIYO-like TPR repeats" evidence="3">
    <location>
        <begin position="1080"/>
        <end position="1293"/>
    </location>
</feature>
<dbReference type="EMBL" id="JATN01000316">
    <property type="protein sequence ID" value="EUC63178.1"/>
    <property type="molecule type" value="Genomic_DNA"/>
</dbReference>
<dbReference type="PANTHER" id="PTHR21483">
    <property type="entry name" value="RNA POLYMERASE II-ASSOCIATED PROTEIN 1"/>
    <property type="match status" value="1"/>
</dbReference>
<dbReference type="InterPro" id="IPR057989">
    <property type="entry name" value="TPR_RPAP1/MINIYO-like"/>
</dbReference>
<feature type="domain" description="RPAP1 C-terminal" evidence="2">
    <location>
        <begin position="386"/>
        <end position="449"/>
    </location>
</feature>
<feature type="region of interest" description="Disordered" evidence="1">
    <location>
        <begin position="258"/>
        <end position="334"/>
    </location>
</feature>
<feature type="region of interest" description="Disordered" evidence="1">
    <location>
        <begin position="1"/>
        <end position="55"/>
    </location>
</feature>
<dbReference type="GO" id="GO:0006366">
    <property type="term" value="P:transcription by RNA polymerase II"/>
    <property type="evidence" value="ECO:0007669"/>
    <property type="project" value="InterPro"/>
</dbReference>
<dbReference type="PANTHER" id="PTHR21483:SF18">
    <property type="entry name" value="RNA POLYMERASE II-ASSOCIATED PROTEIN 1"/>
    <property type="match status" value="1"/>
</dbReference>
<dbReference type="Pfam" id="PF25766">
    <property type="entry name" value="TPR_RPAP1"/>
    <property type="match status" value="1"/>
</dbReference>
<accession>X8JJP7</accession>
<name>X8JJP7_9AGAM</name>
<organism evidence="4 5">
    <name type="scientific">Rhizoctonia solani AG-3 Rhs1AP</name>
    <dbReference type="NCBI Taxonomy" id="1086054"/>
    <lineage>
        <taxon>Eukaryota</taxon>
        <taxon>Fungi</taxon>
        <taxon>Dikarya</taxon>
        <taxon>Basidiomycota</taxon>
        <taxon>Agaricomycotina</taxon>
        <taxon>Agaricomycetes</taxon>
        <taxon>Cantharellales</taxon>
        <taxon>Ceratobasidiaceae</taxon>
        <taxon>Rhizoctonia</taxon>
    </lineage>
</organism>
<proteinExistence type="predicted"/>
<evidence type="ECO:0000256" key="1">
    <source>
        <dbReference type="SAM" id="MobiDB-lite"/>
    </source>
</evidence>
<feature type="compositionally biased region" description="Polar residues" evidence="1">
    <location>
        <begin position="12"/>
        <end position="22"/>
    </location>
</feature>
<dbReference type="OrthoDB" id="348201at2759"/>
<sequence length="1386" mass="152118">MSLIGSVVERTPNATGSATSMTPFPVSSDPKTGFPTVAHRSQRQRKSAFRQNMEAARPISRDAVIPVIQPFSEVASPRPAAASETSWRSTMEAENARKVALMTSEQREEELRQLSSKFGDIAGLASVLRRAKDSKPKTDNKGTTSPTVEEVSDEDNRTAPPLEVSSLPPVRNPQHRVATPPRPVLSRRSSVSGISRPGASTPGVRFAEVTSRDVFTYPSAPTSPKRTTLMIEAPPAEGSGEDIPKLQWKGKIPPAAKAVPLDHQSSSPSGAIPGNEIKKQESAHPLSQVVALSPSSTPSELNSTNLSTDISSQIQKSKADTSTNGTAPPTLKPIDTLATPEAIRQQYFPNEPQTNPNLEWMADLPEIPDTPITSEYAYIGGMNEKARFNLAGTPIPHDIGKEMPSHDGLHHNSRSTAGYTLGELLHLARSTAPMQRAMALDALARLTVRVGRRELGAWFPRAQDSSNRDQTNSIHDENKRVVAAAELRKLVIDSATSALNERGAVGTRAIDCLYAALVVWDHELALVDDVELGLRLVGSDRSNLHVMPSNYVTSATTALHESGLDEMNVVDKLVLDPILETAIRQFSARSLPRSVLGRLLEIIVRLSRQSKAHASSIIATKGLIAEIMRLFILSGSPYPDPSDSEQPDALAIRLLAILARSSRQNASSLLDPTDTLLRFVAVLPPDDVPPTLLIATLDLYSILGQYGMYAHIATTAADSFNALSEYVRKRRDAKLTKAWMRLRMVWTACAIDPHSTTPPHEILWSQVDGWSWGEDTIAWAQDSDVESSILAEIWNALVVWLEGATVNSVRGGSAEREQVIKALREGFQSGHPRSVLESAISRLDGSLSGDTAINLLQEQSVADAALIYAALRLDLALLTSPSQSNDVIPQSPLGLPLETLHQLANKVAVSSIWSAVYSGNTTSPYDYTRTTPLALCLTAFLLFVKRIGHIQGRPWLKLAFIALYRLNPACADIAARLVQEIGATIIKEPSLIHFSDHLKPANWSALLPFILHDLQPSPELIVGPRVPSNASISHVTTLSLPSRPNLGGKLYGLPVHSDWTMNPLNHLLHSGTSAVFKSLPNEWDSDEVDIVRATLALTCVRQKVLSHESTLRMASSEVLFGCMRVFMLEHGQPHDDSSSEIFRDSQVEQMVSFLLSEVALRPDQLGTKVTAAPLETVANTHLSGQPFYQFYTDLVGLYDAISFAHPLFSRVLLPPLSMNYAKDYRRLLWGDYGHILRSIQTKLPEVPGDTLEEWLWPRDKDAEMIGWYVKALMKGGVQGFLRFIAVHHVATSIWPEFGSEDANSWDMSSTDKERARMIIGAMAHQAGPALFAALMLYEQKKLDIIPYPVCYEGRGLDGERRRRRVEWAVSLCGERVRSRLDYVYNT</sequence>
<dbReference type="Pfam" id="PF08620">
    <property type="entry name" value="RPAP1_C"/>
    <property type="match status" value="1"/>
</dbReference>
<protein>
    <submittedName>
        <fullName evidence="4">Cytoplasmic protein</fullName>
    </submittedName>
</protein>
<dbReference type="Proteomes" id="UP000030108">
    <property type="component" value="Unassembled WGS sequence"/>
</dbReference>
<gene>
    <name evidence="4" type="ORF">RSOL_482820</name>
</gene>
<dbReference type="InterPro" id="IPR039913">
    <property type="entry name" value="RPAP1/Rba50"/>
</dbReference>
<evidence type="ECO:0000313" key="5">
    <source>
        <dbReference type="Proteomes" id="UP000030108"/>
    </source>
</evidence>
<reference evidence="5" key="1">
    <citation type="journal article" date="2014" name="Genome Announc.">
        <title>Draft genome sequence of the plant-pathogenic soil fungus Rhizoctonia solani anastomosis group 3 strain Rhs1AP.</title>
        <authorList>
            <person name="Cubeta M.A."/>
            <person name="Thomas E."/>
            <person name="Dean R.A."/>
            <person name="Jabaji S."/>
            <person name="Neate S.M."/>
            <person name="Tavantzis S."/>
            <person name="Toda T."/>
            <person name="Vilgalys R."/>
            <person name="Bharathan N."/>
            <person name="Fedorova-Abrams N."/>
            <person name="Pakala S.B."/>
            <person name="Pakala S.M."/>
            <person name="Zafar N."/>
            <person name="Joardar V."/>
            <person name="Losada L."/>
            <person name="Nierman W.C."/>
        </authorList>
    </citation>
    <scope>NUCLEOTIDE SEQUENCE [LARGE SCALE GENOMIC DNA]</scope>
    <source>
        <strain evidence="5">AG-3</strain>
    </source>
</reference>
<feature type="region of interest" description="Disordered" evidence="1">
    <location>
        <begin position="131"/>
        <end position="203"/>
    </location>
</feature>
<comment type="caution">
    <text evidence="4">The sequence shown here is derived from an EMBL/GenBank/DDBJ whole genome shotgun (WGS) entry which is preliminary data.</text>
</comment>